<dbReference type="AlphaFoldDB" id="A0A7H0LKK6"/>
<accession>A0A7H0LKK6</accession>
<evidence type="ECO:0000313" key="3">
    <source>
        <dbReference type="Proteomes" id="UP000516148"/>
    </source>
</evidence>
<sequence length="102" mass="11140">MRVLALLLPALALSACATPETRLRSGLIGMGLSERQSTCMADRMAHKLSITQLRRIAALGSLRNQPLDKLSQEEFLHRIRALRDHEILAVTLNAAAGCAFGF</sequence>
<dbReference type="KEGG" id="spap:H3Z74_02910"/>
<organism evidence="2 3">
    <name type="scientific">Sphingomonas alpina</name>
    <dbReference type="NCBI Taxonomy" id="653931"/>
    <lineage>
        <taxon>Bacteria</taxon>
        <taxon>Pseudomonadati</taxon>
        <taxon>Pseudomonadota</taxon>
        <taxon>Alphaproteobacteria</taxon>
        <taxon>Sphingomonadales</taxon>
        <taxon>Sphingomonadaceae</taxon>
        <taxon>Sphingomonas</taxon>
    </lineage>
</organism>
<evidence type="ECO:0000256" key="1">
    <source>
        <dbReference type="SAM" id="SignalP"/>
    </source>
</evidence>
<dbReference type="Proteomes" id="UP000516148">
    <property type="component" value="Chromosome"/>
</dbReference>
<evidence type="ECO:0008006" key="4">
    <source>
        <dbReference type="Google" id="ProtNLM"/>
    </source>
</evidence>
<feature type="chain" id="PRO_5028956434" description="Lipoprotein" evidence="1">
    <location>
        <begin position="18"/>
        <end position="102"/>
    </location>
</feature>
<protein>
    <recommendedName>
        <fullName evidence="4">Lipoprotein</fullName>
    </recommendedName>
</protein>
<keyword evidence="1" id="KW-0732">Signal</keyword>
<proteinExistence type="predicted"/>
<dbReference type="EMBL" id="CP061038">
    <property type="protein sequence ID" value="QNQ10209.1"/>
    <property type="molecule type" value="Genomic_DNA"/>
</dbReference>
<feature type="signal peptide" evidence="1">
    <location>
        <begin position="1"/>
        <end position="17"/>
    </location>
</feature>
<name>A0A7H0LKK6_9SPHN</name>
<dbReference type="PROSITE" id="PS51257">
    <property type="entry name" value="PROKAR_LIPOPROTEIN"/>
    <property type="match status" value="1"/>
</dbReference>
<gene>
    <name evidence="2" type="ORF">H3Z74_02910</name>
</gene>
<reference evidence="2 3" key="1">
    <citation type="submission" date="2020-09" db="EMBL/GenBank/DDBJ databases">
        <title>Sphingomonas sp., a new species isolated from pork steak.</title>
        <authorList>
            <person name="Heidler von Heilborn D."/>
        </authorList>
    </citation>
    <scope>NUCLEOTIDE SEQUENCE [LARGE SCALE GENOMIC DNA]</scope>
    <source>
        <strain evidence="3">S8-3T</strain>
    </source>
</reference>
<keyword evidence="3" id="KW-1185">Reference proteome</keyword>
<evidence type="ECO:0000313" key="2">
    <source>
        <dbReference type="EMBL" id="QNQ10209.1"/>
    </source>
</evidence>